<evidence type="ECO:0000259" key="3">
    <source>
        <dbReference type="Pfam" id="PF18962"/>
    </source>
</evidence>
<gene>
    <name evidence="4" type="ORF">BTO15_10475</name>
</gene>
<organism evidence="4 5">
    <name type="scientific">Polaribacter sejongensis</name>
    <dbReference type="NCBI Taxonomy" id="985043"/>
    <lineage>
        <taxon>Bacteria</taxon>
        <taxon>Pseudomonadati</taxon>
        <taxon>Bacteroidota</taxon>
        <taxon>Flavobacteriia</taxon>
        <taxon>Flavobacteriales</taxon>
        <taxon>Flavobacteriaceae</taxon>
    </lineage>
</organism>
<reference evidence="4 5" key="1">
    <citation type="submission" date="2017-02" db="EMBL/GenBank/DDBJ databases">
        <title>Trade-off between light-utilization and light-protection in marine flavobacteria.</title>
        <authorList>
            <person name="Kumagai Y."/>
            <person name="Yoshizawa S."/>
            <person name="Kogure K."/>
            <person name="Iwasaki W."/>
        </authorList>
    </citation>
    <scope>NUCLEOTIDE SEQUENCE [LARGE SCALE GENOMIC DNA]</scope>
    <source>
        <strain evidence="4 5">KCTC 23670</strain>
    </source>
</reference>
<keyword evidence="5" id="KW-1185">Reference proteome</keyword>
<dbReference type="NCBIfam" id="TIGR04183">
    <property type="entry name" value="Por_Secre_tail"/>
    <property type="match status" value="1"/>
</dbReference>
<evidence type="ECO:0000256" key="1">
    <source>
        <dbReference type="ARBA" id="ARBA00022729"/>
    </source>
</evidence>
<dbReference type="RefSeq" id="WP_208888753.1">
    <property type="nucleotide sequence ID" value="NZ_CP019336.1"/>
</dbReference>
<feature type="signal peptide" evidence="2">
    <location>
        <begin position="1"/>
        <end position="23"/>
    </location>
</feature>
<proteinExistence type="predicted"/>
<evidence type="ECO:0000256" key="2">
    <source>
        <dbReference type="SAM" id="SignalP"/>
    </source>
</evidence>
<sequence length="2049" mass="218830">MKTKTTQKWFTLLLVLSIINVYATNDKANGIEGPPKTKTTKKSLVVNTIAGLPKNVIVPLVNDLTYFDGVAVDGTETCTGVGVSEVCTPEWSTPPGVDTSGNAVDSDLTNSTSTIATVAGTNTLTITAPSALGDFPAGTYAGFNIGTGVGLLSTITINLYKDGNPTSVASYIPSSDVLSLNLGFGSSASIGFVSPVAFDEMRISVGGLVTTLEVNYPFVKIYEDTSSALACNTMSEISLGTGYAMEVDDVGQVGVSLNLLGTTGINPENVLDGNASTHANLTGGVLSVGALRTVYLSVKKQRDFEASALVPFAGGTYAGFNITTNAAVDLSVLSTLKITTYLGNVEQQSINVTDALVGLPLLTSATRNVGFVTAASKPYDEIKIELSDTLGVSLGDFNVNYPVIKEYCSNTDTLDCNTQVAWTNTDYPVEIKTSGTGLVSAGVNINGLENIIDSDTDDYAELGLDIDALGSLEIGVYDVLDNYVATTTNPYYVGFVVESESLVAIDLLSNTTISTYLNGTLVQSKSGGPLLVGAPLLASENKQTIGFSATQTFDEVRIKFAAPLAAVNLGTIKIYNSFIQKMCSTTLECNTSYALNAPTFSTYIDFKQTGVSGLACVGCSVANADNVITSDDTDYATINILASVGGSASLAVRDATNSFPAGSYAGFSLNFNDALVSLSILQNSLTITTLSATGVELESSTAGNLIGLELLTNIIGVSGSGDLNLGFKTTQAYSGIKISASALVGVSLDNEIKVFGAFVDTRGATEGSFATCLVDTDNDGIDDSLDIDDDNDGIIDIIENGNCPIEDKVEIVELYSEDFGTGTGRSDNPYILNHSYDTGGAIPDGSYAVVSSLTPGLGHYNRTDQNGDLDANIDEFSGPIGGSSNGRYLSINMINEGNKEFYRHTLNNLVIGADYRFRLDMSGLCNGCADAPIFRLEVQDSNGLTLKTASSVGVTNNDEWERVVLDFTGSTDEVDIVIYNDQPNGGAGNDVGVDNIVFSVLQCPSEFNDEDNDGIINSLDLDSDGDSCPDVMEAGVPGILKTTNVTNGNGTDASGNISEATDNAILDIAASGQSVGSNGLVASIETDDTARAITTYPSSYLAYALNNSINGCGTAMITQVFQSDGERWIEVTNIDPNNIVAPNTANVAFYKDRILDPSGLLSPTAVFANTSSIDGGKSILISMGAVTNKLSTATEHVNTGVTDFSDENDIIVLTKDIDYKAWVNRTDVIRNIADSTSYVRIDSISLPNTTFEPVEWIAFIDDEITTYTDLLTDATIERHAHDPLLSEIASAKVNANTRPGFHRFGLTDRISGDWSNGYPDRSREVVISESYEHIEKLSARKLEVKSNTVFSVTDHLLVVTNNIVLDGEIRLVSSDDTNKAQLVQTHDGVKRITGSGKLLVDQKSMVPSMYRYNYMSSPVNTIDESTYTIESVLKDGTNPLSHSGTIGQGTTDIAKNITFIGGYNGTWSTDPISIADYWVYTYANGAGSRSNWEHKYKDQTISETDGFIFKGSGSLNQNTNGQNYTYVGTPKDGDISTTVGADESYLVGNPFAGAISAKKFIQDNTSSITGALYFWEHAGEESGWGTAGHNFGGYIGGYAIRNISMGLSANQVEANNGADTTVSLIEAESCDKVNGAIEYTEVVSGNSITGVLINNYNEGLSFTSNTDADKLFVSYRSVNDIPLGIRVNGGNLQILQLADSNVKYEQGSLQLDIKVGDLIEFSYTDNSGNSGLYIDSFTLKGRVAQAGVPSVGSGDYKVPAAYIAMGQGFFIEGDNNGGPIEFNNSQREYIQEGEESIFFKTDGHSKKESEALVSKLPIIKLGMDYVNEEGLGLHRQIGISFKSDNSFGFEKGYDAAMLDVGETDFYWKFPENDGKYAITGVQEITDDLEVPLFISLLENGTVSIGVDEWEAIDRDVFIKDKLTGKAYLINSGKFSLTLSAGSYTDRFFLAFKEVTNTTLDVADEAVILDKNITIFIDKTTKEIVINNNDNLQLRTVKLFNLLGQTVDQWSNLDQEVAQQRLKTKKLSKAIYIVNIETEKGKISKKIILE</sequence>
<dbReference type="Proteomes" id="UP000232721">
    <property type="component" value="Chromosome"/>
</dbReference>
<evidence type="ECO:0000313" key="5">
    <source>
        <dbReference type="Proteomes" id="UP000232721"/>
    </source>
</evidence>
<accession>A0ABN5F4V0</accession>
<feature type="domain" description="Secretion system C-terminal sorting" evidence="3">
    <location>
        <begin position="1981"/>
        <end position="2047"/>
    </location>
</feature>
<protein>
    <recommendedName>
        <fullName evidence="3">Secretion system C-terminal sorting domain-containing protein</fullName>
    </recommendedName>
</protein>
<dbReference type="Pfam" id="PF18962">
    <property type="entry name" value="Por_Secre_tail"/>
    <property type="match status" value="1"/>
</dbReference>
<dbReference type="InterPro" id="IPR026444">
    <property type="entry name" value="Secre_tail"/>
</dbReference>
<feature type="chain" id="PRO_5045666805" description="Secretion system C-terminal sorting domain-containing protein" evidence="2">
    <location>
        <begin position="24"/>
        <end position="2049"/>
    </location>
</feature>
<name>A0ABN5F4V0_9FLAO</name>
<dbReference type="EMBL" id="CP019336">
    <property type="protein sequence ID" value="AUC22486.1"/>
    <property type="molecule type" value="Genomic_DNA"/>
</dbReference>
<evidence type="ECO:0000313" key="4">
    <source>
        <dbReference type="EMBL" id="AUC22486.1"/>
    </source>
</evidence>
<keyword evidence="1 2" id="KW-0732">Signal</keyword>